<feature type="transmembrane region" description="Helical" evidence="1">
    <location>
        <begin position="28"/>
        <end position="46"/>
    </location>
</feature>
<feature type="transmembrane region" description="Helical" evidence="1">
    <location>
        <begin position="91"/>
        <end position="113"/>
    </location>
</feature>
<evidence type="ECO:0000256" key="1">
    <source>
        <dbReference type="SAM" id="Phobius"/>
    </source>
</evidence>
<accession>A0ABQ1UGD2</accession>
<organism evidence="2 3">
    <name type="scientific">Hymenobacter cavernae</name>
    <dbReference type="NCBI Taxonomy" id="2044852"/>
    <lineage>
        <taxon>Bacteria</taxon>
        <taxon>Pseudomonadati</taxon>
        <taxon>Bacteroidota</taxon>
        <taxon>Cytophagia</taxon>
        <taxon>Cytophagales</taxon>
        <taxon>Hymenobacteraceae</taxon>
        <taxon>Hymenobacter</taxon>
    </lineage>
</organism>
<proteinExistence type="predicted"/>
<dbReference type="EMBL" id="BMHT01000005">
    <property type="protein sequence ID" value="GGF17114.1"/>
    <property type="molecule type" value="Genomic_DNA"/>
</dbReference>
<keyword evidence="1" id="KW-0812">Transmembrane</keyword>
<feature type="transmembrane region" description="Helical" evidence="1">
    <location>
        <begin position="67"/>
        <end position="85"/>
    </location>
</feature>
<keyword evidence="1" id="KW-0472">Membrane</keyword>
<keyword evidence="3" id="KW-1185">Reference proteome</keyword>
<evidence type="ECO:0008006" key="4">
    <source>
        <dbReference type="Google" id="ProtNLM"/>
    </source>
</evidence>
<evidence type="ECO:0000313" key="2">
    <source>
        <dbReference type="EMBL" id="GGF17114.1"/>
    </source>
</evidence>
<name>A0ABQ1UGD2_9BACT</name>
<dbReference type="Proteomes" id="UP000632273">
    <property type="component" value="Unassembled WGS sequence"/>
</dbReference>
<protein>
    <recommendedName>
        <fullName evidence="4">DUF1453 family protein</fullName>
    </recommendedName>
</protein>
<keyword evidence="1" id="KW-1133">Transmembrane helix</keyword>
<comment type="caution">
    <text evidence="2">The sequence shown here is derived from an EMBL/GenBank/DDBJ whole genome shotgun (WGS) entry which is preliminary data.</text>
</comment>
<sequence length="128" mass="14482">MRLRMFALVFTVMLSIVTYDLVEFDTQVPPAIGAALGGFVVGMLLARIANIRWHEEASQVVAKMDKLGVAVLVCYVAFAFSRRWIFGHWFAGAELSVVAMSFTAGVMLARLFFMRREIIRILKSQEKY</sequence>
<evidence type="ECO:0000313" key="3">
    <source>
        <dbReference type="Proteomes" id="UP000632273"/>
    </source>
</evidence>
<gene>
    <name evidence="2" type="ORF">GCM10011383_30710</name>
</gene>
<reference evidence="3" key="1">
    <citation type="journal article" date="2019" name="Int. J. Syst. Evol. Microbiol.">
        <title>The Global Catalogue of Microorganisms (GCM) 10K type strain sequencing project: providing services to taxonomists for standard genome sequencing and annotation.</title>
        <authorList>
            <consortium name="The Broad Institute Genomics Platform"/>
            <consortium name="The Broad Institute Genome Sequencing Center for Infectious Disease"/>
            <person name="Wu L."/>
            <person name="Ma J."/>
        </authorList>
    </citation>
    <scope>NUCLEOTIDE SEQUENCE [LARGE SCALE GENOMIC DNA]</scope>
    <source>
        <strain evidence="3">CGMCC 1.15197</strain>
    </source>
</reference>